<evidence type="ECO:0000313" key="2">
    <source>
        <dbReference type="Proteomes" id="UP000821865"/>
    </source>
</evidence>
<proteinExistence type="predicted"/>
<protein>
    <submittedName>
        <fullName evidence="1">Uncharacterized protein</fullName>
    </submittedName>
</protein>
<comment type="caution">
    <text evidence="1">The sequence shown here is derived from an EMBL/GenBank/DDBJ whole genome shotgun (WGS) entry which is preliminary data.</text>
</comment>
<keyword evidence="2" id="KW-1185">Reference proteome</keyword>
<reference evidence="1" key="1">
    <citation type="submission" date="2020-05" db="EMBL/GenBank/DDBJ databases">
        <title>Large-scale comparative analyses of tick genomes elucidate their genetic diversity and vector capacities.</title>
        <authorList>
            <person name="Jia N."/>
            <person name="Wang J."/>
            <person name="Shi W."/>
            <person name="Du L."/>
            <person name="Sun Y."/>
            <person name="Zhan W."/>
            <person name="Jiang J."/>
            <person name="Wang Q."/>
            <person name="Zhang B."/>
            <person name="Ji P."/>
            <person name="Sakyi L.B."/>
            <person name="Cui X."/>
            <person name="Yuan T."/>
            <person name="Jiang B."/>
            <person name="Yang W."/>
            <person name="Lam T.T.-Y."/>
            <person name="Chang Q."/>
            <person name="Ding S."/>
            <person name="Wang X."/>
            <person name="Zhu J."/>
            <person name="Ruan X."/>
            <person name="Zhao L."/>
            <person name="Wei J."/>
            <person name="Que T."/>
            <person name="Du C."/>
            <person name="Cheng J."/>
            <person name="Dai P."/>
            <person name="Han X."/>
            <person name="Huang E."/>
            <person name="Gao Y."/>
            <person name="Liu J."/>
            <person name="Shao H."/>
            <person name="Ye R."/>
            <person name="Li L."/>
            <person name="Wei W."/>
            <person name="Wang X."/>
            <person name="Wang C."/>
            <person name="Yang T."/>
            <person name="Huo Q."/>
            <person name="Li W."/>
            <person name="Guo W."/>
            <person name="Chen H."/>
            <person name="Zhou L."/>
            <person name="Ni X."/>
            <person name="Tian J."/>
            <person name="Zhou Y."/>
            <person name="Sheng Y."/>
            <person name="Liu T."/>
            <person name="Pan Y."/>
            <person name="Xia L."/>
            <person name="Li J."/>
            <person name="Zhao F."/>
            <person name="Cao W."/>
        </authorList>
    </citation>
    <scope>NUCLEOTIDE SEQUENCE</scope>
    <source>
        <strain evidence="1">Dsil-2018</strain>
    </source>
</reference>
<accession>A0ACB8C3Z4</accession>
<gene>
    <name evidence="1" type="ORF">HPB49_013464</name>
</gene>
<organism evidence="1 2">
    <name type="scientific">Dermacentor silvarum</name>
    <name type="common">Tick</name>
    <dbReference type="NCBI Taxonomy" id="543639"/>
    <lineage>
        <taxon>Eukaryota</taxon>
        <taxon>Metazoa</taxon>
        <taxon>Ecdysozoa</taxon>
        <taxon>Arthropoda</taxon>
        <taxon>Chelicerata</taxon>
        <taxon>Arachnida</taxon>
        <taxon>Acari</taxon>
        <taxon>Parasitiformes</taxon>
        <taxon>Ixodida</taxon>
        <taxon>Ixodoidea</taxon>
        <taxon>Ixodidae</taxon>
        <taxon>Rhipicephalinae</taxon>
        <taxon>Dermacentor</taxon>
    </lineage>
</organism>
<dbReference type="EMBL" id="CM023478">
    <property type="protein sequence ID" value="KAH7933530.1"/>
    <property type="molecule type" value="Genomic_DNA"/>
</dbReference>
<name>A0ACB8C3Z4_DERSI</name>
<dbReference type="Proteomes" id="UP000821865">
    <property type="component" value="Chromosome 9"/>
</dbReference>
<evidence type="ECO:0000313" key="1">
    <source>
        <dbReference type="EMBL" id="KAH7933530.1"/>
    </source>
</evidence>
<sequence length="795" mass="88478">MDGLELGHCARLPMRQWTNVHVTDNDAQLLSGCLQSMSHHRGLHRRPYFVKTVAMPAPLVTATPAGDSFSGGACVHYLNIAPRALWTLRMRELREATAYGERRLLERRTTGLIGMSGTPNVAVVLLIGVLYCASRILVDKLALQAYPWCDHPTKCSDYAEDLAASLDRSVDPCDNLYGHVCAHYAQRYPAFESHFHLLEARSTSFLLHELDRSAPEHPSAAVRRVVSGYQACVLAFKEHREDVQVLFDVLSKFNVTWPVSKVSNNFDIMEYLLGLSLDYGLPTPLQLSLEPYLKTDRRYGLSLSFDVANVADVYKPAAVAACMPSLVPSVGRDSVPAFGKPIYAVYLNLMTSINALFRDTGSGRIYTTIEQLNIALKGHVDHDGLLNAINKHLPQDIQLDKNEELLVYNNTATILGEVLSQSGYADIVLFSGWNMIVLNQFGLSSSLLYCLAGRPLWKASIIATKYCLVAVNQVAGYALSRFFVDSLEQSKAVLDTTDTWNTLQEATRRNFATLKWMDQSTAQGAMGHVSNLISIIPIPAHLNSSQALDAFYDYLVADQSQSFFQWFINTQKQRSDKYKRLLHENQSVTVYREDIQLSSISVNAMYLPLNHLMIILAPIMSTPFVPAGVPPAVTYGSMGKILGHELSHAFDPRFSTQSRTGDPVSWWSQPSYANFLERVQCLRDQLANFTGSTVHSENALSEAFADTAGTEKARLAYASLPKQQGILGYSHEQLFFIAGCFEFCSKDPYYWRPTSTYPSEVLRCNLPASNNKDFAAAFQCPTGASLNPPIRCPFH</sequence>